<dbReference type="EMBL" id="LK052896">
    <property type="protein sequence ID" value="CDR43243.1"/>
    <property type="molecule type" value="Genomic_DNA"/>
</dbReference>
<dbReference type="GO" id="GO:0034432">
    <property type="term" value="F:bis(5'-adenosyl)-pentaphosphatase activity"/>
    <property type="evidence" value="ECO:0007669"/>
    <property type="project" value="TreeGrafter"/>
</dbReference>
<keyword evidence="4" id="KW-0460">Magnesium</keyword>
<dbReference type="AlphaFoldDB" id="A0A061B6C6"/>
<evidence type="ECO:0000259" key="5">
    <source>
        <dbReference type="PROSITE" id="PS51462"/>
    </source>
</evidence>
<dbReference type="GO" id="GO:1901907">
    <property type="term" value="P:diadenosine pentaphosphate catabolic process"/>
    <property type="evidence" value="ECO:0007669"/>
    <property type="project" value="TreeGrafter"/>
</dbReference>
<dbReference type="GO" id="GO:0008486">
    <property type="term" value="F:diphosphoinositol-polyphosphate diphosphatase activity"/>
    <property type="evidence" value="ECO:0007669"/>
    <property type="project" value="TreeGrafter"/>
</dbReference>
<dbReference type="Pfam" id="PF00293">
    <property type="entry name" value="NUDIX"/>
    <property type="match status" value="1"/>
</dbReference>
<dbReference type="GO" id="GO:1901909">
    <property type="term" value="P:diadenosine hexaphosphate catabolic process"/>
    <property type="evidence" value="ECO:0007669"/>
    <property type="project" value="TreeGrafter"/>
</dbReference>
<dbReference type="CDD" id="cd04666">
    <property type="entry name" value="NUDIX_DIPP2_like_Nudt4"/>
    <property type="match status" value="1"/>
</dbReference>
<dbReference type="PANTHER" id="PTHR12629:SF0">
    <property type="entry name" value="DIPHOSPHOINOSITOL-POLYPHOSPHATE DIPHOSPHATASE"/>
    <property type="match status" value="1"/>
</dbReference>
<evidence type="ECO:0000256" key="3">
    <source>
        <dbReference type="ARBA" id="ARBA00022801"/>
    </source>
</evidence>
<organism evidence="6">
    <name type="scientific">Cyberlindnera fabianii</name>
    <name type="common">Yeast</name>
    <name type="synonym">Hansenula fabianii</name>
    <dbReference type="NCBI Taxonomy" id="36022"/>
    <lineage>
        <taxon>Eukaryota</taxon>
        <taxon>Fungi</taxon>
        <taxon>Dikarya</taxon>
        <taxon>Ascomycota</taxon>
        <taxon>Saccharomycotina</taxon>
        <taxon>Saccharomycetes</taxon>
        <taxon>Phaffomycetales</taxon>
        <taxon>Phaffomycetaceae</taxon>
        <taxon>Cyberlindnera</taxon>
    </lineage>
</organism>
<dbReference type="GO" id="GO:0046872">
    <property type="term" value="F:metal ion binding"/>
    <property type="evidence" value="ECO:0007669"/>
    <property type="project" value="UniProtKB-KW"/>
</dbReference>
<comment type="cofactor">
    <cofactor evidence="1">
        <name>Mg(2+)</name>
        <dbReference type="ChEBI" id="CHEBI:18420"/>
    </cofactor>
</comment>
<dbReference type="Gene3D" id="3.90.79.10">
    <property type="entry name" value="Nucleoside Triphosphate Pyrophosphohydrolase"/>
    <property type="match status" value="1"/>
</dbReference>
<dbReference type="GO" id="GO:0000298">
    <property type="term" value="F:endopolyphosphatase activity"/>
    <property type="evidence" value="ECO:0007669"/>
    <property type="project" value="TreeGrafter"/>
</dbReference>
<dbReference type="PhylomeDB" id="A0A061B6C6"/>
<keyword evidence="3" id="KW-0378">Hydrolase</keyword>
<dbReference type="InterPro" id="IPR047198">
    <property type="entry name" value="DDP-like_NUDIX"/>
</dbReference>
<dbReference type="GO" id="GO:0034431">
    <property type="term" value="F:bis(5'-adenosyl)-hexaphosphatase activity"/>
    <property type="evidence" value="ECO:0007669"/>
    <property type="project" value="TreeGrafter"/>
</dbReference>
<dbReference type="InterPro" id="IPR000086">
    <property type="entry name" value="NUDIX_hydrolase_dom"/>
</dbReference>
<name>A0A061B6C6_CYBFA</name>
<accession>A0A061B6C6</accession>
<dbReference type="SUPFAM" id="SSF55811">
    <property type="entry name" value="Nudix"/>
    <property type="match status" value="1"/>
</dbReference>
<dbReference type="GO" id="GO:0071543">
    <property type="term" value="P:diphosphoinositol polyphosphate metabolic process"/>
    <property type="evidence" value="ECO:0007669"/>
    <property type="project" value="TreeGrafter"/>
</dbReference>
<gene>
    <name evidence="6" type="ORF">CYFA0S_11e02300g</name>
</gene>
<dbReference type="PROSITE" id="PS51462">
    <property type="entry name" value="NUDIX"/>
    <property type="match status" value="1"/>
</dbReference>
<evidence type="ECO:0000256" key="2">
    <source>
        <dbReference type="ARBA" id="ARBA00022723"/>
    </source>
</evidence>
<dbReference type="GO" id="GO:0005737">
    <property type="term" value="C:cytoplasm"/>
    <property type="evidence" value="ECO:0007669"/>
    <property type="project" value="TreeGrafter"/>
</dbReference>
<evidence type="ECO:0000256" key="4">
    <source>
        <dbReference type="ARBA" id="ARBA00022842"/>
    </source>
</evidence>
<sequence length="180" mass="20716">MADKIVYEDKARVGRENQLFNPETGARMVAGCVCLNSTRGRVLLVSSSAKKSKWVLPKGGIELDEPEFHRAAIRETWEEAGVTGDIVGELPVVHDMRPPKKWGTKIDNEEYIRTGVMKTPPRSEFHFFEMVVREEHDVYPECKERTRKWFTFEDAIEELMSHNRPELAKAVEESLLKNKV</sequence>
<feature type="domain" description="Nudix hydrolase" evidence="5">
    <location>
        <begin position="25"/>
        <end position="172"/>
    </location>
</feature>
<dbReference type="PANTHER" id="PTHR12629">
    <property type="entry name" value="DIPHOSPHOINOSITOL POLYPHOSPHATE PHOSPHOHYDROLASE"/>
    <property type="match status" value="1"/>
</dbReference>
<reference evidence="6" key="1">
    <citation type="journal article" date="2014" name="Genome Announc.">
        <title>Genome sequence of the yeast Cyberlindnera fabianii (Hansenula fabianii).</title>
        <authorList>
            <person name="Freel K.C."/>
            <person name="Sarilar V."/>
            <person name="Neuveglise C."/>
            <person name="Devillers H."/>
            <person name="Friedrich A."/>
            <person name="Schacherer J."/>
        </authorList>
    </citation>
    <scope>NUCLEOTIDE SEQUENCE</scope>
    <source>
        <strain evidence="6">YJS4271</strain>
    </source>
</reference>
<proteinExistence type="predicted"/>
<dbReference type="InterPro" id="IPR015797">
    <property type="entry name" value="NUDIX_hydrolase-like_dom_sf"/>
</dbReference>
<dbReference type="GO" id="GO:1901911">
    <property type="term" value="P:adenosine 5'-(hexahydrogen pentaphosphate) catabolic process"/>
    <property type="evidence" value="ECO:0007669"/>
    <property type="project" value="TreeGrafter"/>
</dbReference>
<dbReference type="VEuPathDB" id="FungiDB:BON22_2909"/>
<evidence type="ECO:0000256" key="1">
    <source>
        <dbReference type="ARBA" id="ARBA00001946"/>
    </source>
</evidence>
<protein>
    <submittedName>
        <fullName evidence="6">CYFA0S11e02300g1_1</fullName>
    </submittedName>
</protein>
<keyword evidence="2" id="KW-0479">Metal-binding</keyword>
<evidence type="ECO:0000313" key="6">
    <source>
        <dbReference type="EMBL" id="CDR43243.1"/>
    </source>
</evidence>
<dbReference type="GO" id="GO:0005634">
    <property type="term" value="C:nucleus"/>
    <property type="evidence" value="ECO:0007669"/>
    <property type="project" value="TreeGrafter"/>
</dbReference>
<dbReference type="OrthoDB" id="2011998at2759"/>